<evidence type="ECO:0000313" key="1">
    <source>
        <dbReference type="EMBL" id="KAL2632199.1"/>
    </source>
</evidence>
<gene>
    <name evidence="1" type="ORF">R1flu_016885</name>
</gene>
<dbReference type="Proteomes" id="UP001605036">
    <property type="component" value="Unassembled WGS sequence"/>
</dbReference>
<dbReference type="AlphaFoldDB" id="A0ABD1YR75"/>
<name>A0ABD1YR75_9MARC</name>
<comment type="caution">
    <text evidence="1">The sequence shown here is derived from an EMBL/GenBank/DDBJ whole genome shotgun (WGS) entry which is preliminary data.</text>
</comment>
<keyword evidence="2" id="KW-1185">Reference proteome</keyword>
<organism evidence="1 2">
    <name type="scientific">Riccia fluitans</name>
    <dbReference type="NCBI Taxonomy" id="41844"/>
    <lineage>
        <taxon>Eukaryota</taxon>
        <taxon>Viridiplantae</taxon>
        <taxon>Streptophyta</taxon>
        <taxon>Embryophyta</taxon>
        <taxon>Marchantiophyta</taxon>
        <taxon>Marchantiopsida</taxon>
        <taxon>Marchantiidae</taxon>
        <taxon>Marchantiales</taxon>
        <taxon>Ricciaceae</taxon>
        <taxon>Riccia</taxon>
    </lineage>
</organism>
<proteinExistence type="predicted"/>
<accession>A0ABD1YR75</accession>
<protein>
    <submittedName>
        <fullName evidence="1">Uncharacterized protein</fullName>
    </submittedName>
</protein>
<dbReference type="EMBL" id="JBHFFA010000004">
    <property type="protein sequence ID" value="KAL2632199.1"/>
    <property type="molecule type" value="Genomic_DNA"/>
</dbReference>
<sequence length="250" mass="26855">MARIFSYTCRGNVSGLVHDLGVPSATLEWKPDGHNNACTYVRRFDFCALGCSCVNGLVYLRAASKKKESAELIWYVRVLVRGLGSITSRGFLKDLRGQAHPPTNAGGIEALCNVVILTLRSASASSNHSTRDFDPVRAPGGSFIASRRSGFALWLVGPIHYCLARWGGSFCCVSSALVPYTLVPPYLGRSIRTGFLDLCQLCDPSVAGGVLGSNQSPHRCFLSILSRTSLASSIDASFAISFIAESLSVR</sequence>
<evidence type="ECO:0000313" key="2">
    <source>
        <dbReference type="Proteomes" id="UP001605036"/>
    </source>
</evidence>
<reference evidence="1 2" key="1">
    <citation type="submission" date="2024-09" db="EMBL/GenBank/DDBJ databases">
        <title>Chromosome-scale assembly of Riccia fluitans.</title>
        <authorList>
            <person name="Paukszto L."/>
            <person name="Sawicki J."/>
            <person name="Karawczyk K."/>
            <person name="Piernik-Szablinska J."/>
            <person name="Szczecinska M."/>
            <person name="Mazdziarz M."/>
        </authorList>
    </citation>
    <scope>NUCLEOTIDE SEQUENCE [LARGE SCALE GENOMIC DNA]</scope>
    <source>
        <strain evidence="1">Rf_01</strain>
        <tissue evidence="1">Aerial parts of the thallus</tissue>
    </source>
</reference>